<name>A0ABN0UVE9_9PSEU</name>
<proteinExistence type="predicted"/>
<protein>
    <submittedName>
        <fullName evidence="1">Uncharacterized protein</fullName>
    </submittedName>
</protein>
<comment type="caution">
    <text evidence="1">The sequence shown here is derived from an EMBL/GenBank/DDBJ whole genome shotgun (WGS) entry which is preliminary data.</text>
</comment>
<organism evidence="1 2">
    <name type="scientific">Saccharothrix mutabilis subsp. mutabilis</name>
    <dbReference type="NCBI Taxonomy" id="66855"/>
    <lineage>
        <taxon>Bacteria</taxon>
        <taxon>Bacillati</taxon>
        <taxon>Actinomycetota</taxon>
        <taxon>Actinomycetes</taxon>
        <taxon>Pseudonocardiales</taxon>
        <taxon>Pseudonocardiaceae</taxon>
        <taxon>Saccharothrix</taxon>
    </lineage>
</organism>
<evidence type="ECO:0000313" key="1">
    <source>
        <dbReference type="EMBL" id="GAA0262745.1"/>
    </source>
</evidence>
<sequence length="157" mass="17281">MPAVDYDRRAFARLHLDAHDACEHGYSSGMSGYDAALRAHRKAVLAGLQRLFDLDLRADPLHRMVFESTARSYGAIRSPFSGYGEIGLLERVLGTDGLAPVERIVELNAASKEAHVDFVVKLLASVRPGAEVFTSDDLRAIGVDDTPPSREGHEYDW</sequence>
<gene>
    <name evidence="1" type="ORF">GCM10010492_74760</name>
</gene>
<keyword evidence="2" id="KW-1185">Reference proteome</keyword>
<reference evidence="1 2" key="1">
    <citation type="journal article" date="2019" name="Int. J. Syst. Evol. Microbiol.">
        <title>The Global Catalogue of Microorganisms (GCM) 10K type strain sequencing project: providing services to taxonomists for standard genome sequencing and annotation.</title>
        <authorList>
            <consortium name="The Broad Institute Genomics Platform"/>
            <consortium name="The Broad Institute Genome Sequencing Center for Infectious Disease"/>
            <person name="Wu L."/>
            <person name="Ma J."/>
        </authorList>
    </citation>
    <scope>NUCLEOTIDE SEQUENCE [LARGE SCALE GENOMIC DNA]</scope>
    <source>
        <strain evidence="1 2">JCM 3380</strain>
    </source>
</reference>
<dbReference type="EMBL" id="BAAABU010000034">
    <property type="protein sequence ID" value="GAA0262745.1"/>
    <property type="molecule type" value="Genomic_DNA"/>
</dbReference>
<accession>A0ABN0UVE9</accession>
<dbReference type="Proteomes" id="UP001500416">
    <property type="component" value="Unassembled WGS sequence"/>
</dbReference>
<evidence type="ECO:0000313" key="2">
    <source>
        <dbReference type="Proteomes" id="UP001500416"/>
    </source>
</evidence>